<evidence type="ECO:0000256" key="2">
    <source>
        <dbReference type="ARBA" id="ARBA00022692"/>
    </source>
</evidence>
<gene>
    <name evidence="7" type="ORF">IFM89_018868</name>
</gene>
<dbReference type="GO" id="GO:0005886">
    <property type="term" value="C:plasma membrane"/>
    <property type="evidence" value="ECO:0007669"/>
    <property type="project" value="TreeGrafter"/>
</dbReference>
<dbReference type="InterPro" id="IPR004864">
    <property type="entry name" value="LEA_2"/>
</dbReference>
<keyword evidence="2 5" id="KW-0812">Transmembrane</keyword>
<proteinExistence type="predicted"/>
<dbReference type="OrthoDB" id="1426517at2759"/>
<organism evidence="7 8">
    <name type="scientific">Coptis chinensis</name>
    <dbReference type="NCBI Taxonomy" id="261450"/>
    <lineage>
        <taxon>Eukaryota</taxon>
        <taxon>Viridiplantae</taxon>
        <taxon>Streptophyta</taxon>
        <taxon>Embryophyta</taxon>
        <taxon>Tracheophyta</taxon>
        <taxon>Spermatophyta</taxon>
        <taxon>Magnoliopsida</taxon>
        <taxon>Ranunculales</taxon>
        <taxon>Ranunculaceae</taxon>
        <taxon>Coptidoideae</taxon>
        <taxon>Coptis</taxon>
    </lineage>
</organism>
<comment type="subcellular location">
    <subcellularLocation>
        <location evidence="1">Membrane</location>
        <topology evidence="1">Single-pass membrane protein</topology>
    </subcellularLocation>
</comment>
<evidence type="ECO:0000256" key="4">
    <source>
        <dbReference type="ARBA" id="ARBA00023136"/>
    </source>
</evidence>
<dbReference type="Pfam" id="PF03168">
    <property type="entry name" value="LEA_2"/>
    <property type="match status" value="1"/>
</dbReference>
<keyword evidence="4 5" id="KW-0472">Membrane</keyword>
<evidence type="ECO:0000256" key="1">
    <source>
        <dbReference type="ARBA" id="ARBA00004167"/>
    </source>
</evidence>
<reference evidence="7 8" key="1">
    <citation type="submission" date="2020-10" db="EMBL/GenBank/DDBJ databases">
        <title>The Coptis chinensis genome and diversification of protoberbering-type alkaloids.</title>
        <authorList>
            <person name="Wang B."/>
            <person name="Shu S."/>
            <person name="Song C."/>
            <person name="Liu Y."/>
        </authorList>
    </citation>
    <scope>NUCLEOTIDE SEQUENCE [LARGE SCALE GENOMIC DNA]</scope>
    <source>
        <strain evidence="7">HL-2020</strain>
        <tissue evidence="7">Leaf</tissue>
    </source>
</reference>
<comment type="caution">
    <text evidence="7">The sequence shown here is derived from an EMBL/GenBank/DDBJ whole genome shotgun (WGS) entry which is preliminary data.</text>
</comment>
<evidence type="ECO:0000259" key="6">
    <source>
        <dbReference type="Pfam" id="PF03168"/>
    </source>
</evidence>
<dbReference type="Proteomes" id="UP000631114">
    <property type="component" value="Unassembled WGS sequence"/>
</dbReference>
<dbReference type="GO" id="GO:0098542">
    <property type="term" value="P:defense response to other organism"/>
    <property type="evidence" value="ECO:0007669"/>
    <property type="project" value="InterPro"/>
</dbReference>
<protein>
    <recommendedName>
        <fullName evidence="6">Late embryogenesis abundant protein LEA-2 subgroup domain-containing protein</fullName>
    </recommendedName>
</protein>
<feature type="transmembrane region" description="Helical" evidence="5">
    <location>
        <begin position="20"/>
        <end position="43"/>
    </location>
</feature>
<dbReference type="PANTHER" id="PTHR31415:SF166">
    <property type="entry name" value="LATE EMBRYOGENESIS ABUNDANT (LEA) HYDROXYPROLINE-RICH GLYCOPROTEIN FAMILY"/>
    <property type="match status" value="1"/>
</dbReference>
<accession>A0A835HFN7</accession>
<name>A0A835HFN7_9MAGN</name>
<dbReference type="EMBL" id="JADFTS010000007">
    <property type="protein sequence ID" value="KAF9597422.1"/>
    <property type="molecule type" value="Genomic_DNA"/>
</dbReference>
<evidence type="ECO:0000256" key="3">
    <source>
        <dbReference type="ARBA" id="ARBA00022989"/>
    </source>
</evidence>
<dbReference type="PANTHER" id="PTHR31415">
    <property type="entry name" value="OS05G0367900 PROTEIN"/>
    <property type="match status" value="1"/>
</dbReference>
<keyword evidence="8" id="KW-1185">Reference proteome</keyword>
<dbReference type="AlphaFoldDB" id="A0A835HFN7"/>
<evidence type="ECO:0000313" key="7">
    <source>
        <dbReference type="EMBL" id="KAF9597422.1"/>
    </source>
</evidence>
<evidence type="ECO:0000256" key="5">
    <source>
        <dbReference type="SAM" id="Phobius"/>
    </source>
</evidence>
<dbReference type="InterPro" id="IPR044839">
    <property type="entry name" value="NDR1-like"/>
</dbReference>
<evidence type="ECO:0000313" key="8">
    <source>
        <dbReference type="Proteomes" id="UP000631114"/>
    </source>
</evidence>
<dbReference type="GO" id="GO:0009506">
    <property type="term" value="C:plasmodesma"/>
    <property type="evidence" value="ECO:0007669"/>
    <property type="project" value="TreeGrafter"/>
</dbReference>
<sequence>MSAKDCGNHGKSRRKRLFRFLFSFFLAFIIAVLFVILLVWLILRPSKPRFTLQDATVYQFNVSQNNYLSSNLQVTIASKNPNDRIGVYYDKLDVYASYRGEQITIPNSLPPTYQGHNDLNVWSPYITGQNIPIAPYFGLMLAQDQTAGMILLNIKVNGRVRWKVGTWTSGKYHLFVNCPAYIQFGIGGKNSGSGIGSGYGNKFSLDRDCSTDV</sequence>
<feature type="domain" description="Late embryogenesis abundant protein LEA-2 subgroup" evidence="6">
    <location>
        <begin position="75"/>
        <end position="178"/>
    </location>
</feature>
<keyword evidence="3 5" id="KW-1133">Transmembrane helix</keyword>